<keyword evidence="1 2" id="KW-0238">DNA-binding</keyword>
<dbReference type="InterPro" id="IPR050624">
    <property type="entry name" value="HTH-type_Tx_Regulator"/>
</dbReference>
<dbReference type="Pfam" id="PF00440">
    <property type="entry name" value="TetR_N"/>
    <property type="match status" value="1"/>
</dbReference>
<dbReference type="GO" id="GO:0003677">
    <property type="term" value="F:DNA binding"/>
    <property type="evidence" value="ECO:0007669"/>
    <property type="project" value="UniProtKB-UniRule"/>
</dbReference>
<evidence type="ECO:0000256" key="2">
    <source>
        <dbReference type="PROSITE-ProRule" id="PRU00335"/>
    </source>
</evidence>
<protein>
    <submittedName>
        <fullName evidence="4">TetR/AcrR family transcriptional regulator</fullName>
    </submittedName>
</protein>
<accession>A0A371AYL6</accession>
<dbReference type="RefSeq" id="WP_115480917.1">
    <property type="nucleotide sequence ID" value="NZ_QRCT01000012.1"/>
</dbReference>
<dbReference type="InterPro" id="IPR039532">
    <property type="entry name" value="TetR_C_Firmicutes"/>
</dbReference>
<dbReference type="EMBL" id="QRCT01000012">
    <property type="protein sequence ID" value="RDU24685.1"/>
    <property type="molecule type" value="Genomic_DNA"/>
</dbReference>
<feature type="DNA-binding region" description="H-T-H motif" evidence="2">
    <location>
        <begin position="30"/>
        <end position="49"/>
    </location>
</feature>
<dbReference type="PANTHER" id="PTHR43479">
    <property type="entry name" value="ACREF/ENVCD OPERON REPRESSOR-RELATED"/>
    <property type="match status" value="1"/>
</dbReference>
<dbReference type="InterPro" id="IPR009057">
    <property type="entry name" value="Homeodomain-like_sf"/>
</dbReference>
<evidence type="ECO:0000313" key="4">
    <source>
        <dbReference type="EMBL" id="RDU24685.1"/>
    </source>
</evidence>
<dbReference type="Proteomes" id="UP000255036">
    <property type="component" value="Unassembled WGS sequence"/>
</dbReference>
<sequence>MEDRRKIRTKRVIKETFLDLLKEKEINKISVAELADRADIGRGTFYLHYKDIYDLYEQFENEIFDQLEVFYDNKILNSSFSNVEKFVELIIEYIFANKEIFQILIGSNKGIQNTNKFKEFFKKKEWELSKSINGEVSEYQKVESAFTVAGVVSVLEEWVIEGMIISPDELEKYLKKILLKF</sequence>
<organism evidence="4 5">
    <name type="scientific">Anaerosacchariphilus polymeriproducens</name>
    <dbReference type="NCBI Taxonomy" id="1812858"/>
    <lineage>
        <taxon>Bacteria</taxon>
        <taxon>Bacillati</taxon>
        <taxon>Bacillota</taxon>
        <taxon>Clostridia</taxon>
        <taxon>Lachnospirales</taxon>
        <taxon>Lachnospiraceae</taxon>
        <taxon>Anaerosacchariphilus</taxon>
    </lineage>
</organism>
<feature type="domain" description="HTH tetR-type" evidence="3">
    <location>
        <begin position="7"/>
        <end position="67"/>
    </location>
</feature>
<dbReference type="Pfam" id="PF14278">
    <property type="entry name" value="TetR_C_8"/>
    <property type="match status" value="1"/>
</dbReference>
<dbReference type="OrthoDB" id="9812484at2"/>
<dbReference type="InterPro" id="IPR001647">
    <property type="entry name" value="HTH_TetR"/>
</dbReference>
<dbReference type="AlphaFoldDB" id="A0A371AYL6"/>
<evidence type="ECO:0000259" key="3">
    <source>
        <dbReference type="PROSITE" id="PS50977"/>
    </source>
</evidence>
<evidence type="ECO:0000256" key="1">
    <source>
        <dbReference type="ARBA" id="ARBA00023125"/>
    </source>
</evidence>
<gene>
    <name evidence="4" type="ORF">DWV06_04245</name>
</gene>
<evidence type="ECO:0000313" key="5">
    <source>
        <dbReference type="Proteomes" id="UP000255036"/>
    </source>
</evidence>
<comment type="caution">
    <text evidence="4">The sequence shown here is derived from an EMBL/GenBank/DDBJ whole genome shotgun (WGS) entry which is preliminary data.</text>
</comment>
<dbReference type="PROSITE" id="PS50977">
    <property type="entry name" value="HTH_TETR_2"/>
    <property type="match status" value="1"/>
</dbReference>
<dbReference type="SUPFAM" id="SSF46689">
    <property type="entry name" value="Homeodomain-like"/>
    <property type="match status" value="1"/>
</dbReference>
<dbReference type="Gene3D" id="1.10.357.10">
    <property type="entry name" value="Tetracycline Repressor, domain 2"/>
    <property type="match status" value="1"/>
</dbReference>
<keyword evidence="5" id="KW-1185">Reference proteome</keyword>
<proteinExistence type="predicted"/>
<dbReference type="PANTHER" id="PTHR43479:SF7">
    <property type="entry name" value="TETR-FAMILY TRANSCRIPTIONAL REGULATOR"/>
    <property type="match status" value="1"/>
</dbReference>
<reference evidence="4 5" key="1">
    <citation type="submission" date="2018-07" db="EMBL/GenBank/DDBJ databases">
        <title>Anaerosacharophilus polymeroproducens gen. nov. sp. nov., an anaerobic bacterium isolated from salt field.</title>
        <authorList>
            <person name="Kim W."/>
            <person name="Yang S.-H."/>
            <person name="Oh J."/>
            <person name="Lee J.-H."/>
            <person name="Kwon K.K."/>
        </authorList>
    </citation>
    <scope>NUCLEOTIDE SEQUENCE [LARGE SCALE GENOMIC DNA]</scope>
    <source>
        <strain evidence="4 5">MCWD5</strain>
    </source>
</reference>
<name>A0A371AYL6_9FIRM</name>